<gene>
    <name evidence="3" type="ORF">EOE67_08750</name>
</gene>
<feature type="transmembrane region" description="Helical" evidence="1">
    <location>
        <begin position="157"/>
        <end position="178"/>
    </location>
</feature>
<dbReference type="Proteomes" id="UP000283077">
    <property type="component" value="Unassembled WGS sequence"/>
</dbReference>
<dbReference type="InterPro" id="IPR008984">
    <property type="entry name" value="SMAD_FHA_dom_sf"/>
</dbReference>
<reference evidence="3 4" key="1">
    <citation type="submission" date="2019-01" db="EMBL/GenBank/DDBJ databases">
        <authorList>
            <person name="Chen W.-M."/>
        </authorList>
    </citation>
    <scope>NUCLEOTIDE SEQUENCE [LARGE SCALE GENOMIC DNA]</scope>
    <source>
        <strain evidence="3 4">KYPC3</strain>
    </source>
</reference>
<dbReference type="PROSITE" id="PS50006">
    <property type="entry name" value="FHA_DOMAIN"/>
    <property type="match status" value="1"/>
</dbReference>
<feature type="transmembrane region" description="Helical" evidence="1">
    <location>
        <begin position="227"/>
        <end position="247"/>
    </location>
</feature>
<dbReference type="Gene3D" id="2.60.200.20">
    <property type="match status" value="1"/>
</dbReference>
<feature type="transmembrane region" description="Helical" evidence="1">
    <location>
        <begin position="120"/>
        <end position="145"/>
    </location>
</feature>
<sequence length="323" mass="36752">MAVIIEVLNKQHKVIERHKFAQQQVAFGRAYDNDVILYDKHVCPHHASLQQDENGQWLLHDLSSMNGSFIEPREQVQQSQLLRSGQICWLGEQALRIYDDQHQVAPAQPFNRIEQKLLKLGHLGLIATLLLLVLLEEVFSLWLVLPDKQQAQWSRSLIDLPLMLLVLTLWPAALAMWSKLNQHEARFLPQLGITFCGIAVMALWQLLMTILNFSLDGAETVAWLRESGRLMLIVLLLTANFYLALQLTVPKKVMLATGLGLILSLQSMGLSLLFDDMRRMAPRFDHSLLPMSFYLNNPVSADEFAKASDELFNSTSAKRTDED</sequence>
<evidence type="ECO:0000313" key="3">
    <source>
        <dbReference type="EMBL" id="RVU39986.1"/>
    </source>
</evidence>
<accession>A0A437QZM2</accession>
<feature type="transmembrane region" description="Helical" evidence="1">
    <location>
        <begin position="190"/>
        <end position="215"/>
    </location>
</feature>
<dbReference type="InterPro" id="IPR000253">
    <property type="entry name" value="FHA_dom"/>
</dbReference>
<keyword evidence="4" id="KW-1185">Reference proteome</keyword>
<keyword evidence="1" id="KW-0472">Membrane</keyword>
<feature type="transmembrane region" description="Helical" evidence="1">
    <location>
        <begin position="253"/>
        <end position="274"/>
    </location>
</feature>
<dbReference type="Pfam" id="PF16697">
    <property type="entry name" value="Yop-YscD_cpl"/>
    <property type="match status" value="1"/>
</dbReference>
<dbReference type="EMBL" id="SACS01000007">
    <property type="protein sequence ID" value="RVU39986.1"/>
    <property type="molecule type" value="Genomic_DNA"/>
</dbReference>
<protein>
    <submittedName>
        <fullName evidence="3">FHA domain-containing protein</fullName>
    </submittedName>
</protein>
<keyword evidence="1" id="KW-0812">Transmembrane</keyword>
<evidence type="ECO:0000256" key="1">
    <source>
        <dbReference type="SAM" id="Phobius"/>
    </source>
</evidence>
<organism evidence="3 4">
    <name type="scientific">Rheinheimera riviphila</name>
    <dbReference type="NCBI Taxonomy" id="1834037"/>
    <lineage>
        <taxon>Bacteria</taxon>
        <taxon>Pseudomonadati</taxon>
        <taxon>Pseudomonadota</taxon>
        <taxon>Gammaproteobacteria</taxon>
        <taxon>Chromatiales</taxon>
        <taxon>Chromatiaceae</taxon>
        <taxon>Rheinheimera</taxon>
    </lineage>
</organism>
<evidence type="ECO:0000313" key="4">
    <source>
        <dbReference type="Proteomes" id="UP000283077"/>
    </source>
</evidence>
<evidence type="ECO:0000259" key="2">
    <source>
        <dbReference type="PROSITE" id="PS50006"/>
    </source>
</evidence>
<dbReference type="OrthoDB" id="5762105at2"/>
<dbReference type="SMART" id="SM00240">
    <property type="entry name" value="FHA"/>
    <property type="match status" value="1"/>
</dbReference>
<name>A0A437QZM2_9GAMM</name>
<proteinExistence type="predicted"/>
<dbReference type="CDD" id="cd00060">
    <property type="entry name" value="FHA"/>
    <property type="match status" value="1"/>
</dbReference>
<comment type="caution">
    <text evidence="3">The sequence shown here is derived from an EMBL/GenBank/DDBJ whole genome shotgun (WGS) entry which is preliminary data.</text>
</comment>
<dbReference type="InterPro" id="IPR032030">
    <property type="entry name" value="YscD_cytoplasmic_dom"/>
</dbReference>
<dbReference type="AlphaFoldDB" id="A0A437QZM2"/>
<keyword evidence="1" id="KW-1133">Transmembrane helix</keyword>
<dbReference type="SUPFAM" id="SSF49879">
    <property type="entry name" value="SMAD/FHA domain"/>
    <property type="match status" value="1"/>
</dbReference>
<feature type="domain" description="FHA" evidence="2">
    <location>
        <begin position="25"/>
        <end position="75"/>
    </location>
</feature>
<dbReference type="RefSeq" id="WP_127698715.1">
    <property type="nucleotide sequence ID" value="NZ_SACS01000007.1"/>
</dbReference>